<sequence length="250" mass="26572">MGNEFVGLIAFAVIFGGALTGLLAARLLPEDHLSSNTRDAVSVAVAVVGTLAALVIGLLISTASRSFSDRSDALTELSSSLIRADRILIRYGPEANGARVKLRAYATAKAQELFPQSGEPPVSNDDTLALIEAAQDAVIALAARTPQQEFARSHALTLTDQVFDARWKLFQQQSSIPAPFLVLLIFWLVLVFASFGLFAPPNATVVAAMLLCALAISGGIVMILEFDSSFSGVIRVSSDPLRKALVEMAR</sequence>
<comment type="caution">
    <text evidence="2">The sequence shown here is derived from an EMBL/GenBank/DDBJ whole genome shotgun (WGS) entry which is preliminary data.</text>
</comment>
<accession>A0A366FFL6</accession>
<name>A0A366FFL6_9HYPH</name>
<dbReference type="Pfam" id="PF14023">
    <property type="entry name" value="Bestrophin-like"/>
    <property type="match status" value="1"/>
</dbReference>
<feature type="transmembrane region" description="Helical" evidence="1">
    <location>
        <begin position="176"/>
        <end position="199"/>
    </location>
</feature>
<dbReference type="RefSeq" id="WP_113889734.1">
    <property type="nucleotide sequence ID" value="NZ_QNRK01000013.1"/>
</dbReference>
<dbReference type="EMBL" id="QNRK01000013">
    <property type="protein sequence ID" value="RBP12896.1"/>
    <property type="molecule type" value="Genomic_DNA"/>
</dbReference>
<dbReference type="InterPro" id="IPR025333">
    <property type="entry name" value="DUF4239"/>
</dbReference>
<evidence type="ECO:0000313" key="3">
    <source>
        <dbReference type="Proteomes" id="UP000253529"/>
    </source>
</evidence>
<keyword evidence="1" id="KW-1133">Transmembrane helix</keyword>
<keyword evidence="1" id="KW-0812">Transmembrane</keyword>
<keyword evidence="3" id="KW-1185">Reference proteome</keyword>
<dbReference type="Proteomes" id="UP000253529">
    <property type="component" value="Unassembled WGS sequence"/>
</dbReference>
<gene>
    <name evidence="2" type="ORF">DFR50_11385</name>
</gene>
<protein>
    <recommendedName>
        <fullName evidence="4">DUF4239 domain-containing protein</fullName>
    </recommendedName>
</protein>
<feature type="transmembrane region" description="Helical" evidence="1">
    <location>
        <begin position="205"/>
        <end position="226"/>
    </location>
</feature>
<keyword evidence="1" id="KW-0472">Membrane</keyword>
<dbReference type="AlphaFoldDB" id="A0A366FFL6"/>
<organism evidence="2 3">
    <name type="scientific">Roseiarcus fermentans</name>
    <dbReference type="NCBI Taxonomy" id="1473586"/>
    <lineage>
        <taxon>Bacteria</taxon>
        <taxon>Pseudomonadati</taxon>
        <taxon>Pseudomonadota</taxon>
        <taxon>Alphaproteobacteria</taxon>
        <taxon>Hyphomicrobiales</taxon>
        <taxon>Roseiarcaceae</taxon>
        <taxon>Roseiarcus</taxon>
    </lineage>
</organism>
<evidence type="ECO:0008006" key="4">
    <source>
        <dbReference type="Google" id="ProtNLM"/>
    </source>
</evidence>
<dbReference type="OrthoDB" id="4760162at2"/>
<proteinExistence type="predicted"/>
<feature type="transmembrane region" description="Helical" evidence="1">
    <location>
        <begin position="40"/>
        <end position="60"/>
    </location>
</feature>
<evidence type="ECO:0000256" key="1">
    <source>
        <dbReference type="SAM" id="Phobius"/>
    </source>
</evidence>
<reference evidence="2 3" key="1">
    <citation type="submission" date="2018-06" db="EMBL/GenBank/DDBJ databases">
        <title>Genomic Encyclopedia of Type Strains, Phase IV (KMG-IV): sequencing the most valuable type-strain genomes for metagenomic binning, comparative biology and taxonomic classification.</title>
        <authorList>
            <person name="Goeker M."/>
        </authorList>
    </citation>
    <scope>NUCLEOTIDE SEQUENCE [LARGE SCALE GENOMIC DNA]</scope>
    <source>
        <strain evidence="2 3">DSM 24875</strain>
    </source>
</reference>
<evidence type="ECO:0000313" key="2">
    <source>
        <dbReference type="EMBL" id="RBP12896.1"/>
    </source>
</evidence>